<dbReference type="PROSITE" id="PS51031">
    <property type="entry name" value="BESS"/>
    <property type="match status" value="1"/>
</dbReference>
<evidence type="ECO:0000313" key="3">
    <source>
        <dbReference type="EMBL" id="CAG9763605.1"/>
    </source>
</evidence>
<dbReference type="AlphaFoldDB" id="A0A9N9QG96"/>
<dbReference type="GO" id="GO:0003677">
    <property type="term" value="F:DNA binding"/>
    <property type="evidence" value="ECO:0007669"/>
    <property type="project" value="InterPro"/>
</dbReference>
<name>A0A9N9QG96_9CUCU</name>
<evidence type="ECO:0000256" key="1">
    <source>
        <dbReference type="PROSITE-ProRule" id="PRU00371"/>
    </source>
</evidence>
<keyword evidence="4" id="KW-1185">Reference proteome</keyword>
<protein>
    <recommendedName>
        <fullName evidence="2">BESS domain-containing protein</fullName>
    </recommendedName>
</protein>
<dbReference type="OrthoDB" id="5803771at2759"/>
<evidence type="ECO:0000313" key="4">
    <source>
        <dbReference type="Proteomes" id="UP001152799"/>
    </source>
</evidence>
<reference evidence="3" key="1">
    <citation type="submission" date="2022-01" db="EMBL/GenBank/DDBJ databases">
        <authorList>
            <person name="King R."/>
        </authorList>
    </citation>
    <scope>NUCLEOTIDE SEQUENCE</scope>
</reference>
<dbReference type="Pfam" id="PF02944">
    <property type="entry name" value="BESS"/>
    <property type="match status" value="1"/>
</dbReference>
<evidence type="ECO:0000259" key="2">
    <source>
        <dbReference type="PROSITE" id="PS51031"/>
    </source>
</evidence>
<feature type="domain" description="BESS" evidence="2">
    <location>
        <begin position="163"/>
        <end position="202"/>
    </location>
</feature>
<sequence>MRELDKPRSGSGGLVKTTSSWAYFQQLLFLQNVVVPLYESRDDNLTSTHPSQIITNELQTQHTFEDDQTETIQNSLLSEMNKENESDADMLSATAPGPPDITNIQPGSSKQLPHGKSNFRMIRANSNKRKLNAGSEGRSYNAATKEIETRKVDLLEREINAEEDPNLLFFKSLLPFMKAFTPTQTLRLRTKIQEIILIEHEAMQQGPVELVGPTLPNL</sequence>
<organism evidence="3 4">
    <name type="scientific">Ceutorhynchus assimilis</name>
    <name type="common">cabbage seed weevil</name>
    <dbReference type="NCBI Taxonomy" id="467358"/>
    <lineage>
        <taxon>Eukaryota</taxon>
        <taxon>Metazoa</taxon>
        <taxon>Ecdysozoa</taxon>
        <taxon>Arthropoda</taxon>
        <taxon>Hexapoda</taxon>
        <taxon>Insecta</taxon>
        <taxon>Pterygota</taxon>
        <taxon>Neoptera</taxon>
        <taxon>Endopterygota</taxon>
        <taxon>Coleoptera</taxon>
        <taxon>Polyphaga</taxon>
        <taxon>Cucujiformia</taxon>
        <taxon>Curculionidae</taxon>
        <taxon>Ceutorhynchinae</taxon>
        <taxon>Ceutorhynchus</taxon>
    </lineage>
</organism>
<dbReference type="GO" id="GO:0005634">
    <property type="term" value="C:nucleus"/>
    <property type="evidence" value="ECO:0007669"/>
    <property type="project" value="UniProtKB-SubCell"/>
</dbReference>
<keyword evidence="1" id="KW-0539">Nucleus</keyword>
<accession>A0A9N9QG96</accession>
<dbReference type="EMBL" id="OU892290">
    <property type="protein sequence ID" value="CAG9763605.1"/>
    <property type="molecule type" value="Genomic_DNA"/>
</dbReference>
<gene>
    <name evidence="3" type="ORF">CEUTPL_LOCUS4263</name>
</gene>
<comment type="subcellular location">
    <subcellularLocation>
        <location evidence="1">Nucleus</location>
    </subcellularLocation>
</comment>
<dbReference type="InterPro" id="IPR004210">
    <property type="entry name" value="BESS_motif"/>
</dbReference>
<proteinExistence type="predicted"/>
<dbReference type="Proteomes" id="UP001152799">
    <property type="component" value="Chromosome 14"/>
</dbReference>